<comment type="caution">
    <text evidence="2">The sequence shown here is derived from an EMBL/GenBank/DDBJ whole genome shotgun (WGS) entry which is preliminary data.</text>
</comment>
<proteinExistence type="predicted"/>
<keyword evidence="3" id="KW-1185">Reference proteome</keyword>
<feature type="compositionally biased region" description="Basic and acidic residues" evidence="1">
    <location>
        <begin position="215"/>
        <end position="225"/>
    </location>
</feature>
<name>A0AAD7TJU8_9APHY</name>
<reference evidence="2" key="1">
    <citation type="submission" date="2022-11" db="EMBL/GenBank/DDBJ databases">
        <title>Genome Sequence of Cubamyces cubensis.</title>
        <authorList>
            <person name="Buettner E."/>
        </authorList>
    </citation>
    <scope>NUCLEOTIDE SEQUENCE</scope>
    <source>
        <strain evidence="2">MPL-01</strain>
    </source>
</reference>
<protein>
    <submittedName>
        <fullName evidence="2">Uncharacterized protein</fullName>
    </submittedName>
</protein>
<dbReference type="AlphaFoldDB" id="A0AAD7TJU8"/>
<sequence>MILLGLGTTYGHRDDAPAIHYVPALTLYYLSAIVHRLVPAPAVLYTGPPPSPLPCSRAPTPPPPLTSHRIVSHPSFEFPHIFRLRATPSPIFAPCEDADIGELGSTQGRTRPIDRTYGHEHLRAGIVAHARRYGHTDAENSTSESTAAEPTPPPSPGRIIQVRVAQAAHPLAGSSTSCFLSVASPDAYAPLADHAYDETMSERQDLAPAPTPEAEQARRRAREGSRAVCKPHAQGSSHHYERPKMILRPHKVQPAGPLASQPANQPTSPQSSLTTRLLRPGCSHPSRDLLTTRAHISTNQRRRTCIRGIRGKRMAFQWAASSATGGDGLQLGE</sequence>
<organism evidence="2 3">
    <name type="scientific">Trametes cubensis</name>
    <dbReference type="NCBI Taxonomy" id="1111947"/>
    <lineage>
        <taxon>Eukaryota</taxon>
        <taxon>Fungi</taxon>
        <taxon>Dikarya</taxon>
        <taxon>Basidiomycota</taxon>
        <taxon>Agaricomycotina</taxon>
        <taxon>Agaricomycetes</taxon>
        <taxon>Polyporales</taxon>
        <taxon>Polyporaceae</taxon>
        <taxon>Trametes</taxon>
    </lineage>
</organism>
<dbReference type="EMBL" id="JAPEVG010000454">
    <property type="protein sequence ID" value="KAJ8462592.1"/>
    <property type="molecule type" value="Genomic_DNA"/>
</dbReference>
<evidence type="ECO:0000313" key="3">
    <source>
        <dbReference type="Proteomes" id="UP001215151"/>
    </source>
</evidence>
<feature type="compositionally biased region" description="Polar residues" evidence="1">
    <location>
        <begin position="261"/>
        <end position="275"/>
    </location>
</feature>
<feature type="compositionally biased region" description="Low complexity" evidence="1">
    <location>
        <begin position="139"/>
        <end position="149"/>
    </location>
</feature>
<evidence type="ECO:0000313" key="2">
    <source>
        <dbReference type="EMBL" id="KAJ8462592.1"/>
    </source>
</evidence>
<feature type="region of interest" description="Disordered" evidence="1">
    <location>
        <begin position="135"/>
        <end position="158"/>
    </location>
</feature>
<evidence type="ECO:0000256" key="1">
    <source>
        <dbReference type="SAM" id="MobiDB-lite"/>
    </source>
</evidence>
<dbReference type="Proteomes" id="UP001215151">
    <property type="component" value="Unassembled WGS sequence"/>
</dbReference>
<feature type="region of interest" description="Disordered" evidence="1">
    <location>
        <begin position="201"/>
        <end position="284"/>
    </location>
</feature>
<gene>
    <name evidence="2" type="ORF">ONZ51_g10801</name>
</gene>
<accession>A0AAD7TJU8</accession>